<protein>
    <submittedName>
        <fullName evidence="1">Uncharacterized protein</fullName>
    </submittedName>
</protein>
<dbReference type="Proteomes" id="UP000184386">
    <property type="component" value="Unassembled WGS sequence"/>
</dbReference>
<reference evidence="1 2" key="1">
    <citation type="submission" date="2016-11" db="EMBL/GenBank/DDBJ databases">
        <authorList>
            <person name="Jaros S."/>
            <person name="Januszkiewicz K."/>
            <person name="Wedrychowicz H."/>
        </authorList>
    </citation>
    <scope>NUCLEOTIDE SEQUENCE [LARGE SCALE GENOMIC DNA]</scope>
    <source>
        <strain evidence="1 2">DSM 15929</strain>
    </source>
</reference>
<evidence type="ECO:0000313" key="2">
    <source>
        <dbReference type="Proteomes" id="UP000184386"/>
    </source>
</evidence>
<dbReference type="STRING" id="1121322.SAMN02745136_00484"/>
<evidence type="ECO:0000313" key="1">
    <source>
        <dbReference type="EMBL" id="SHJ59370.1"/>
    </source>
</evidence>
<proteinExistence type="predicted"/>
<dbReference type="EMBL" id="FRAC01000006">
    <property type="protein sequence ID" value="SHJ59370.1"/>
    <property type="molecule type" value="Genomic_DNA"/>
</dbReference>
<dbReference type="OrthoDB" id="8910613at2"/>
<organism evidence="1 2">
    <name type="scientific">Anaerocolumna jejuensis DSM 15929</name>
    <dbReference type="NCBI Taxonomy" id="1121322"/>
    <lineage>
        <taxon>Bacteria</taxon>
        <taxon>Bacillati</taxon>
        <taxon>Bacillota</taxon>
        <taxon>Clostridia</taxon>
        <taxon>Lachnospirales</taxon>
        <taxon>Lachnospiraceae</taxon>
        <taxon>Anaerocolumna</taxon>
    </lineage>
</organism>
<sequence>MGTSKKVLFSNVEQVKLYRDKIVSITEKHMSDLLTNGSGMEFLRKIKFTQSGYDPLFQHETNFIEQVNQTFTYLVCLEAVEYLLKEHPTKRFNVCFGTEAGHDVESEDGSVICECFAATAPDSNGKLEKDCIKVHSNKVAEHKYVIFYASTNKQVHVENLRKKYCDVTIRALNSI</sequence>
<accession>A0A1M6KKK8</accession>
<dbReference type="RefSeq" id="WP_073272545.1">
    <property type="nucleotide sequence ID" value="NZ_FRAC01000006.1"/>
</dbReference>
<name>A0A1M6KKK8_9FIRM</name>
<gene>
    <name evidence="1" type="ORF">SAMN02745136_00484</name>
</gene>
<dbReference type="AlphaFoldDB" id="A0A1M6KKK8"/>
<keyword evidence="2" id="KW-1185">Reference proteome</keyword>